<evidence type="ECO:0000313" key="2">
    <source>
        <dbReference type="EMBL" id="OWK43223.1"/>
    </source>
</evidence>
<dbReference type="AlphaFoldDB" id="A0A225DQ32"/>
<sequence>MLPPRIEDTTLPGMLRRRVWHSPDVVSHALVVLTFTRLYLTPPTGTPKPETVAAVESAPDLDDLLGPLAVVVNLPAIRRVSLNLLNNTLSVEYEAPGGPSSTKASVVFATAEAADAAFTKLWRRLGDRFVLDQSRPDFWAAARTPLAVMAGILAATVAVVIGASCADDVVGTGAGSVTGSAKSSLLPAAVEVIFSWIDWRVAGGIGGAALAVAQVWLYRRLTRPPVRLELFPR</sequence>
<dbReference type="EMBL" id="NIDE01000004">
    <property type="protein sequence ID" value="OWK43223.1"/>
    <property type="molecule type" value="Genomic_DNA"/>
</dbReference>
<protein>
    <submittedName>
        <fullName evidence="2">Uncharacterized protein</fullName>
    </submittedName>
</protein>
<reference evidence="3" key="1">
    <citation type="submission" date="2017-06" db="EMBL/GenBank/DDBJ databases">
        <title>Genome analysis of Fimbriiglobus ruber SP5, the first member of the order Planctomycetales with confirmed chitinolytic capability.</title>
        <authorList>
            <person name="Ravin N.V."/>
            <person name="Rakitin A.L."/>
            <person name="Ivanova A.A."/>
            <person name="Beletsky A.V."/>
            <person name="Kulichevskaya I.S."/>
            <person name="Mardanov A.V."/>
            <person name="Dedysh S.N."/>
        </authorList>
    </citation>
    <scope>NUCLEOTIDE SEQUENCE [LARGE SCALE GENOMIC DNA]</scope>
    <source>
        <strain evidence="3">SP5</strain>
    </source>
</reference>
<evidence type="ECO:0000256" key="1">
    <source>
        <dbReference type="SAM" id="Phobius"/>
    </source>
</evidence>
<feature type="transmembrane region" description="Helical" evidence="1">
    <location>
        <begin position="144"/>
        <end position="163"/>
    </location>
</feature>
<feature type="transmembrane region" description="Helical" evidence="1">
    <location>
        <begin position="199"/>
        <end position="218"/>
    </location>
</feature>
<keyword evidence="1" id="KW-0812">Transmembrane</keyword>
<keyword evidence="3" id="KW-1185">Reference proteome</keyword>
<name>A0A225DQ32_9BACT</name>
<keyword evidence="1" id="KW-0472">Membrane</keyword>
<organism evidence="2 3">
    <name type="scientific">Fimbriiglobus ruber</name>
    <dbReference type="NCBI Taxonomy" id="1908690"/>
    <lineage>
        <taxon>Bacteria</taxon>
        <taxon>Pseudomonadati</taxon>
        <taxon>Planctomycetota</taxon>
        <taxon>Planctomycetia</taxon>
        <taxon>Gemmatales</taxon>
        <taxon>Gemmataceae</taxon>
        <taxon>Fimbriiglobus</taxon>
    </lineage>
</organism>
<proteinExistence type="predicted"/>
<evidence type="ECO:0000313" key="3">
    <source>
        <dbReference type="Proteomes" id="UP000214646"/>
    </source>
</evidence>
<gene>
    <name evidence="2" type="ORF">FRUB_02822</name>
</gene>
<accession>A0A225DQ32</accession>
<dbReference type="Proteomes" id="UP000214646">
    <property type="component" value="Unassembled WGS sequence"/>
</dbReference>
<keyword evidence="1" id="KW-1133">Transmembrane helix</keyword>
<comment type="caution">
    <text evidence="2">The sequence shown here is derived from an EMBL/GenBank/DDBJ whole genome shotgun (WGS) entry which is preliminary data.</text>
</comment>